<reference evidence="2 3" key="1">
    <citation type="submission" date="2014-01" db="EMBL/GenBank/DDBJ databases">
        <title>Genome sequence and analysis of Xanthomonas arboricola pv. pruni.</title>
        <authorList>
            <person name="Fujikawa T."/>
            <person name="Nakazono-Nagaoka E."/>
        </authorList>
    </citation>
    <scope>NUCLEOTIDE SEQUENCE [LARGE SCALE GENOMIC DNA]</scope>
    <source>
        <strain evidence="3">MAFF 301420</strain>
    </source>
</reference>
<sequence>MMEKLRMFRIESEDIEVGAGGAVVRVTQHYRTVGPFGAGDWGIGIRESQKPGGLSPRGAALAIPDSR</sequence>
<feature type="non-terminal residue" evidence="2">
    <location>
        <position position="67"/>
    </location>
</feature>
<dbReference type="AlphaFoldDB" id="W4SM02"/>
<evidence type="ECO:0000313" key="2">
    <source>
        <dbReference type="EMBL" id="GAE56989.1"/>
    </source>
</evidence>
<gene>
    <name evidence="2" type="ORF">XPR_3624</name>
</gene>
<organism evidence="2 3">
    <name type="scientific">Xanthomonas arboricola pv. pruni MAFF 301420</name>
    <dbReference type="NCBI Taxonomy" id="1418095"/>
    <lineage>
        <taxon>Bacteria</taxon>
        <taxon>Pseudomonadati</taxon>
        <taxon>Pseudomonadota</taxon>
        <taxon>Gammaproteobacteria</taxon>
        <taxon>Lysobacterales</taxon>
        <taxon>Lysobacteraceae</taxon>
        <taxon>Xanthomonas</taxon>
    </lineage>
</organism>
<feature type="region of interest" description="Disordered" evidence="1">
    <location>
        <begin position="47"/>
        <end position="67"/>
    </location>
</feature>
<proteinExistence type="predicted"/>
<dbReference type="Proteomes" id="UP000019084">
    <property type="component" value="Unassembled WGS sequence"/>
</dbReference>
<dbReference type="EMBL" id="BAVC01000288">
    <property type="protein sequence ID" value="GAE56989.1"/>
    <property type="molecule type" value="Genomic_DNA"/>
</dbReference>
<protein>
    <submittedName>
        <fullName evidence="2">Uncharacterized protein</fullName>
    </submittedName>
</protein>
<evidence type="ECO:0000313" key="3">
    <source>
        <dbReference type="Proteomes" id="UP000019084"/>
    </source>
</evidence>
<evidence type="ECO:0000256" key="1">
    <source>
        <dbReference type="SAM" id="MobiDB-lite"/>
    </source>
</evidence>
<name>W4SM02_9XANT</name>
<accession>W4SM02</accession>
<comment type="caution">
    <text evidence="2">The sequence shown here is derived from an EMBL/GenBank/DDBJ whole genome shotgun (WGS) entry which is preliminary data.</text>
</comment>